<dbReference type="InterPro" id="IPR006076">
    <property type="entry name" value="FAD-dep_OxRdtase"/>
</dbReference>
<accession>A0ABT9CCC5</accession>
<proteinExistence type="predicted"/>
<feature type="domain" description="FAD dependent oxidoreductase" evidence="2">
    <location>
        <begin position="30"/>
        <end position="386"/>
    </location>
</feature>
<keyword evidence="4" id="KW-1185">Reference proteome</keyword>
<evidence type="ECO:0000313" key="3">
    <source>
        <dbReference type="EMBL" id="MDO7906309.1"/>
    </source>
</evidence>
<evidence type="ECO:0000313" key="4">
    <source>
        <dbReference type="Proteomes" id="UP001240171"/>
    </source>
</evidence>
<gene>
    <name evidence="3" type="ORF">Q5741_07745</name>
</gene>
<dbReference type="EC" id="1.-.-.-" evidence="3"/>
<evidence type="ECO:0000256" key="1">
    <source>
        <dbReference type="SAM" id="Coils"/>
    </source>
</evidence>
<keyword evidence="1" id="KW-0175">Coiled coil</keyword>
<name>A0ABT9CCC5_9BACL</name>
<evidence type="ECO:0000259" key="2">
    <source>
        <dbReference type="Pfam" id="PF01266"/>
    </source>
</evidence>
<feature type="coiled-coil region" evidence="1">
    <location>
        <begin position="98"/>
        <end position="153"/>
    </location>
</feature>
<dbReference type="GO" id="GO:0016491">
    <property type="term" value="F:oxidoreductase activity"/>
    <property type="evidence" value="ECO:0007669"/>
    <property type="project" value="UniProtKB-KW"/>
</dbReference>
<dbReference type="Proteomes" id="UP001240171">
    <property type="component" value="Unassembled WGS sequence"/>
</dbReference>
<dbReference type="RefSeq" id="WP_305023508.1">
    <property type="nucleotide sequence ID" value="NZ_JAUQTB010000003.1"/>
</dbReference>
<dbReference type="PANTHER" id="PTHR13847:SF201">
    <property type="entry name" value="PUTATIBE OXIDOREDUCTASE"/>
    <property type="match status" value="1"/>
</dbReference>
<dbReference type="PANTHER" id="PTHR13847">
    <property type="entry name" value="SARCOSINE DEHYDROGENASE-RELATED"/>
    <property type="match status" value="1"/>
</dbReference>
<reference evidence="3 4" key="1">
    <citation type="submission" date="2023-07" db="EMBL/GenBank/DDBJ databases">
        <title>Paenibacillus sp. JX-17 nov. isolated from soil.</title>
        <authorList>
            <person name="Wan Y."/>
            <person name="Liu B."/>
        </authorList>
    </citation>
    <scope>NUCLEOTIDE SEQUENCE [LARGE SCALE GENOMIC DNA]</scope>
    <source>
        <strain evidence="3 4">JX-17</strain>
    </source>
</reference>
<comment type="caution">
    <text evidence="3">The sequence shown here is derived from an EMBL/GenBank/DDBJ whole genome shotgun (WGS) entry which is preliminary data.</text>
</comment>
<dbReference type="Pfam" id="PF01266">
    <property type="entry name" value="DAO"/>
    <property type="match status" value="1"/>
</dbReference>
<organism evidence="3 4">
    <name type="scientific">Paenibacillus lacisoli</name>
    <dbReference type="NCBI Taxonomy" id="3064525"/>
    <lineage>
        <taxon>Bacteria</taxon>
        <taxon>Bacillati</taxon>
        <taxon>Bacillota</taxon>
        <taxon>Bacilli</taxon>
        <taxon>Bacillales</taxon>
        <taxon>Paenibacillaceae</taxon>
        <taxon>Paenibacillus</taxon>
    </lineage>
</organism>
<dbReference type="InterPro" id="IPR036188">
    <property type="entry name" value="FAD/NAD-bd_sf"/>
</dbReference>
<sequence>MDLHHGQLYWRTTEPPHLDVKPVPVRDYYDVVIVGGGMSGSLCAYTLIQEGLQIAVIDSGEMGGGSTSANTGLLQFSNDIMLHELIEQIGEENAVRFYRLCLEALDQLEEAAETIEDTGAGSSHFIRRSSLCYASTEADKAKLIKEYEALTRHGFPVEYWDEDKLEAEFPFSKPAALITHRDAEVNPLRFNHGVMRYLLDHGADLFDHTEAKQIEDTADGIEVHTNRGVFRAGHVIVTTGYSSPPLLGNAGLDLNRSYVIVTEPIEDLSSWKENMMIWETKRPYLYLRTTVDQRIVAGGLDEDQPETPHSETLINSRAERIRDEVQRLFPALPIRIAYRWAAVFGESVDNLPFIGRHPYRQKLYYLLGYGGNGTVYSMLGSHILKDLISGRPNRDAEIVRLDRESMMQT</sequence>
<dbReference type="EMBL" id="JAUQTB010000003">
    <property type="protein sequence ID" value="MDO7906309.1"/>
    <property type="molecule type" value="Genomic_DNA"/>
</dbReference>
<dbReference type="Gene3D" id="3.30.9.10">
    <property type="entry name" value="D-Amino Acid Oxidase, subunit A, domain 2"/>
    <property type="match status" value="1"/>
</dbReference>
<protein>
    <submittedName>
        <fullName evidence="3">FAD-dependent oxidoreductase</fullName>
        <ecNumber evidence="3">1.-.-.-</ecNumber>
    </submittedName>
</protein>
<dbReference type="Gene3D" id="3.50.50.60">
    <property type="entry name" value="FAD/NAD(P)-binding domain"/>
    <property type="match status" value="1"/>
</dbReference>
<keyword evidence="3" id="KW-0560">Oxidoreductase</keyword>
<dbReference type="SUPFAM" id="SSF51905">
    <property type="entry name" value="FAD/NAD(P)-binding domain"/>
    <property type="match status" value="1"/>
</dbReference>